<dbReference type="GO" id="GO:0005975">
    <property type="term" value="P:carbohydrate metabolic process"/>
    <property type="evidence" value="ECO:0007669"/>
    <property type="project" value="UniProtKB-ARBA"/>
</dbReference>
<dbReference type="PROSITE" id="PS51257">
    <property type="entry name" value="PROKAR_LIPOPROTEIN"/>
    <property type="match status" value="1"/>
</dbReference>
<accession>A0A1K1NLK2</accession>
<dbReference type="AlphaFoldDB" id="A0A1K1NLK2"/>
<dbReference type="GO" id="GO:0030246">
    <property type="term" value="F:carbohydrate binding"/>
    <property type="evidence" value="ECO:0007669"/>
    <property type="project" value="UniProtKB-KW"/>
</dbReference>
<reference evidence="2 3" key="1">
    <citation type="submission" date="2016-11" db="EMBL/GenBank/DDBJ databases">
        <authorList>
            <person name="Jaros S."/>
            <person name="Januszkiewicz K."/>
            <person name="Wedrychowicz H."/>
        </authorList>
    </citation>
    <scope>NUCLEOTIDE SEQUENCE [LARGE SCALE GENOMIC DNA]</scope>
    <source>
        <strain evidence="2 3">CGMCC 1.12145</strain>
    </source>
</reference>
<evidence type="ECO:0000313" key="3">
    <source>
        <dbReference type="Proteomes" id="UP000182248"/>
    </source>
</evidence>
<dbReference type="SUPFAM" id="SSF49899">
    <property type="entry name" value="Concanavalin A-like lectins/glucanases"/>
    <property type="match status" value="1"/>
</dbReference>
<dbReference type="Gene3D" id="2.60.120.200">
    <property type="match status" value="1"/>
</dbReference>
<evidence type="ECO:0000313" key="2">
    <source>
        <dbReference type="EMBL" id="SFW36153.1"/>
    </source>
</evidence>
<dbReference type="EMBL" id="FPJE01000006">
    <property type="protein sequence ID" value="SFW36153.1"/>
    <property type="molecule type" value="Genomic_DNA"/>
</dbReference>
<dbReference type="OrthoDB" id="1391570at2"/>
<dbReference type="RefSeq" id="WP_083564812.1">
    <property type="nucleotide sequence ID" value="NZ_FPJE01000006.1"/>
</dbReference>
<sequence length="436" mass="48530">MRTVTKILCLSLLCLFVMACQEDDEDPTRELLLETGEIELSPGSSAEIEVVSGFRKITARSSNEDIVKAEVVDNVIRLTALEFREYAEVIVYVSDGLLSRTSLLVRVANFGGLRVAQEKVVLPQLQTTDTLQVTGLNKGYAITASEPGIAEFSVVGDQLVIKARKRGKTVVTIEDKYSGSAQVEVDVEGAKMSLDFGDRIFGYAAFDEIAVVDKSVRSLQQVTFEMTCKLDGYRGLQTFMGLEGQLIVRGKNDDYREDHPIQIAGLGDRIMLESTRSFNLHEWLHIALVVDCSQAAVEDQYTLYINGVQDPLIIRRNEETHRQIDLASSNDGNRFVIGRAYGQDWRVIRGMVSEARVWTVARTATQIAENQCELKEMSPEGLLAHWDFSSGVSTDHIPDISGGKYASDLKLSDARKNGMYYPMTVPKELFLTETCE</sequence>
<gene>
    <name evidence="2" type="ORF">SAMN02927921_01303</name>
</gene>
<proteinExistence type="predicted"/>
<organism evidence="2 3">
    <name type="scientific">Sinomicrobium oceani</name>
    <dbReference type="NCBI Taxonomy" id="1150368"/>
    <lineage>
        <taxon>Bacteria</taxon>
        <taxon>Pseudomonadati</taxon>
        <taxon>Bacteroidota</taxon>
        <taxon>Flavobacteriia</taxon>
        <taxon>Flavobacteriales</taxon>
        <taxon>Flavobacteriaceae</taxon>
        <taxon>Sinomicrobium</taxon>
    </lineage>
</organism>
<dbReference type="GO" id="GO:0004553">
    <property type="term" value="F:hydrolase activity, hydrolyzing O-glycosyl compounds"/>
    <property type="evidence" value="ECO:0007669"/>
    <property type="project" value="UniProtKB-ARBA"/>
</dbReference>
<dbReference type="Pfam" id="PF13385">
    <property type="entry name" value="Laminin_G_3"/>
    <property type="match status" value="1"/>
</dbReference>
<keyword evidence="1" id="KW-0732">Signal</keyword>
<protein>
    <submittedName>
        <fullName evidence="2">Concanavalin A-like lectin/glucanases superfamily protein</fullName>
    </submittedName>
</protein>
<keyword evidence="3" id="KW-1185">Reference proteome</keyword>
<keyword evidence="2" id="KW-0430">Lectin</keyword>
<dbReference type="STRING" id="1150368.SAMN02927921_01303"/>
<dbReference type="InterPro" id="IPR013320">
    <property type="entry name" value="ConA-like_dom_sf"/>
</dbReference>
<feature type="signal peptide" evidence="1">
    <location>
        <begin position="1"/>
        <end position="19"/>
    </location>
</feature>
<dbReference type="Proteomes" id="UP000182248">
    <property type="component" value="Unassembled WGS sequence"/>
</dbReference>
<evidence type="ECO:0000256" key="1">
    <source>
        <dbReference type="SAM" id="SignalP"/>
    </source>
</evidence>
<name>A0A1K1NLK2_9FLAO</name>
<feature type="chain" id="PRO_5012611280" evidence="1">
    <location>
        <begin position="20"/>
        <end position="436"/>
    </location>
</feature>